<keyword evidence="1" id="KW-1133">Transmembrane helix</keyword>
<evidence type="ECO:0000256" key="1">
    <source>
        <dbReference type="SAM" id="Phobius"/>
    </source>
</evidence>
<protein>
    <submittedName>
        <fullName evidence="2">Uncharacterized protein</fullName>
    </submittedName>
</protein>
<organism evidence="2 3">
    <name type="scientific">Didymodactylos carnosus</name>
    <dbReference type="NCBI Taxonomy" id="1234261"/>
    <lineage>
        <taxon>Eukaryota</taxon>
        <taxon>Metazoa</taxon>
        <taxon>Spiralia</taxon>
        <taxon>Gnathifera</taxon>
        <taxon>Rotifera</taxon>
        <taxon>Eurotatoria</taxon>
        <taxon>Bdelloidea</taxon>
        <taxon>Philodinida</taxon>
        <taxon>Philodinidae</taxon>
        <taxon>Didymodactylos</taxon>
    </lineage>
</organism>
<reference evidence="2" key="1">
    <citation type="submission" date="2021-02" db="EMBL/GenBank/DDBJ databases">
        <authorList>
            <person name="Nowell W R."/>
        </authorList>
    </citation>
    <scope>NUCLEOTIDE SEQUENCE</scope>
</reference>
<dbReference type="Proteomes" id="UP000681722">
    <property type="component" value="Unassembled WGS sequence"/>
</dbReference>
<keyword evidence="1" id="KW-0812">Transmembrane</keyword>
<comment type="caution">
    <text evidence="2">The sequence shown here is derived from an EMBL/GenBank/DDBJ whole genome shotgun (WGS) entry which is preliminary data.</text>
</comment>
<feature type="non-terminal residue" evidence="2">
    <location>
        <position position="1"/>
    </location>
</feature>
<dbReference type="AlphaFoldDB" id="A0A8S2YNS8"/>
<gene>
    <name evidence="2" type="ORF">SRO942_LOCUS47720</name>
</gene>
<feature type="non-terminal residue" evidence="2">
    <location>
        <position position="338"/>
    </location>
</feature>
<evidence type="ECO:0000313" key="3">
    <source>
        <dbReference type="Proteomes" id="UP000681722"/>
    </source>
</evidence>
<accession>A0A8S2YNS8</accession>
<proteinExistence type="predicted"/>
<dbReference type="OrthoDB" id="10067052at2759"/>
<feature type="transmembrane region" description="Helical" evidence="1">
    <location>
        <begin position="120"/>
        <end position="140"/>
    </location>
</feature>
<evidence type="ECO:0000313" key="2">
    <source>
        <dbReference type="EMBL" id="CAF4569845.1"/>
    </source>
</evidence>
<sequence length="338" mass="37634">FNISFIGIDFYNSINGLNGQGNFYFDNLNKTNSEIVINDLRKENIEFSLGFKDLTNDQVEYIVADANLDQENIQINKVKNLMELYTKGSIPTLELNEFTTKGIEYIIEINEKRFIPWRSVIAVAALGSLQIIVGGVLIATGFGATVGMGLITEGIADMFTVYRAFSNRQFSWNDYCKQKAVSLIISAVSMGYSKLKDAGKGIKTLAGTASTEVHEQAGTQFATNTKTISQTVTQTGKNLKSLAFKYTGVKAGEAVVREGLNSGIQYLSTFSFHLIKPQISESVQSRIRSTFSRSDLTCLLRKMYALDLQTKSKMLQSKVDQIVADTINPQHDFARRQW</sequence>
<dbReference type="EMBL" id="CAJOBC010120006">
    <property type="protein sequence ID" value="CAF4569845.1"/>
    <property type="molecule type" value="Genomic_DNA"/>
</dbReference>
<name>A0A8S2YNS8_9BILA</name>
<keyword evidence="1" id="KW-0472">Membrane</keyword>